<reference evidence="1" key="1">
    <citation type="submission" date="2022-04" db="EMBL/GenBank/DDBJ databases">
        <title>Complete genome sequence of a cyanobacterium, Nostoc sp. SO-36, isolated in Antarctica.</title>
        <authorList>
            <person name="Kanesaki Y."/>
            <person name="Effendi D."/>
            <person name="Sakamoto T."/>
            <person name="Ohtani S."/>
            <person name="Awai K."/>
        </authorList>
    </citation>
    <scope>NUCLEOTIDE SEQUENCE</scope>
    <source>
        <strain evidence="1">SO-36</strain>
    </source>
</reference>
<keyword evidence="2" id="KW-1185">Reference proteome</keyword>
<dbReference type="Proteomes" id="UP001055453">
    <property type="component" value="Chromosome"/>
</dbReference>
<evidence type="ECO:0008006" key="3">
    <source>
        <dbReference type="Google" id="ProtNLM"/>
    </source>
</evidence>
<proteinExistence type="predicted"/>
<accession>A0ABM7YUJ5</accession>
<organism evidence="1 2">
    <name type="scientific">Nostoc cf. commune SO-36</name>
    <dbReference type="NCBI Taxonomy" id="449208"/>
    <lineage>
        <taxon>Bacteria</taxon>
        <taxon>Bacillati</taxon>
        <taxon>Cyanobacteriota</taxon>
        <taxon>Cyanophyceae</taxon>
        <taxon>Nostocales</taxon>
        <taxon>Nostocaceae</taxon>
        <taxon>Nostoc</taxon>
    </lineage>
</organism>
<gene>
    <name evidence="1" type="ORF">ANSO36C_00910</name>
</gene>
<name>A0ABM7YUJ5_NOSCO</name>
<dbReference type="RefSeq" id="WP_193947779.1">
    <property type="nucleotide sequence ID" value="NZ_AP025732.1"/>
</dbReference>
<sequence>MTTRELLFQELANTSDELLLPVLQFLQFLKAHPIQSAELELDTLETIISLRQGLAEFDRGEGLPATQALEELRHRLQIPPRP</sequence>
<dbReference type="EMBL" id="AP025732">
    <property type="protein sequence ID" value="BDI14289.1"/>
    <property type="molecule type" value="Genomic_DNA"/>
</dbReference>
<evidence type="ECO:0000313" key="1">
    <source>
        <dbReference type="EMBL" id="BDI14289.1"/>
    </source>
</evidence>
<evidence type="ECO:0000313" key="2">
    <source>
        <dbReference type="Proteomes" id="UP001055453"/>
    </source>
</evidence>
<protein>
    <recommendedName>
        <fullName evidence="3">Prevent-host-death family protein</fullName>
    </recommendedName>
</protein>